<protein>
    <submittedName>
        <fullName evidence="2">ATP synthase gamma chain</fullName>
        <ecNumber evidence="2">3.6.3.14</ecNumber>
    </submittedName>
</protein>
<feature type="compositionally biased region" description="Basic and acidic residues" evidence="1">
    <location>
        <begin position="156"/>
        <end position="166"/>
    </location>
</feature>
<feature type="non-terminal residue" evidence="2">
    <location>
        <position position="1"/>
    </location>
</feature>
<feature type="compositionally biased region" description="Basic residues" evidence="1">
    <location>
        <begin position="55"/>
        <end position="75"/>
    </location>
</feature>
<feature type="non-terminal residue" evidence="2">
    <location>
        <position position="297"/>
    </location>
</feature>
<feature type="compositionally biased region" description="Low complexity" evidence="1">
    <location>
        <begin position="31"/>
        <end position="41"/>
    </location>
</feature>
<feature type="compositionally biased region" description="Basic and acidic residues" evidence="1">
    <location>
        <begin position="137"/>
        <end position="146"/>
    </location>
</feature>
<gene>
    <name evidence="2" type="ORF">AVDCRST_MAG08-2302</name>
</gene>
<reference evidence="2" key="1">
    <citation type="submission" date="2020-02" db="EMBL/GenBank/DDBJ databases">
        <authorList>
            <person name="Meier V. D."/>
        </authorList>
    </citation>
    <scope>NUCLEOTIDE SEQUENCE</scope>
    <source>
        <strain evidence="2">AVDCRST_MAG08</strain>
    </source>
</reference>
<dbReference type="EC" id="3.6.3.14" evidence="2"/>
<feature type="compositionally biased region" description="Basic and acidic residues" evidence="1">
    <location>
        <begin position="279"/>
        <end position="290"/>
    </location>
</feature>
<dbReference type="EMBL" id="CADCTG010000179">
    <property type="protein sequence ID" value="CAA9254902.1"/>
    <property type="molecule type" value="Genomic_DNA"/>
</dbReference>
<feature type="compositionally biased region" description="Basic and acidic residues" evidence="1">
    <location>
        <begin position="1"/>
        <end position="20"/>
    </location>
</feature>
<accession>A0A6J4IKC1</accession>
<feature type="compositionally biased region" description="Basic residues" evidence="1">
    <location>
        <begin position="200"/>
        <end position="219"/>
    </location>
</feature>
<keyword evidence="2" id="KW-0378">Hydrolase</keyword>
<feature type="compositionally biased region" description="Basic and acidic residues" evidence="1">
    <location>
        <begin position="256"/>
        <end position="269"/>
    </location>
</feature>
<proteinExistence type="predicted"/>
<name>A0A6J4IKC1_9PROT</name>
<dbReference type="GO" id="GO:0016787">
    <property type="term" value="F:hydrolase activity"/>
    <property type="evidence" value="ECO:0007669"/>
    <property type="project" value="UniProtKB-KW"/>
</dbReference>
<evidence type="ECO:0000313" key="2">
    <source>
        <dbReference type="EMBL" id="CAA9254902.1"/>
    </source>
</evidence>
<dbReference type="AlphaFoldDB" id="A0A6J4IKC1"/>
<sequence length="297" mass="32622">GEPEGPPRPDQQREVHAEDHAGDEDGGGGEAAPVAVAGRGRAALRRADGGDPRLPRRFGRLLARRAAHAGRHGRRQGSPAGGRHRRPRLGGCLQHQRRAPRAEPRPGAGGRGQDGQAADGGPQGRGLPQARVRQPRGRRDELRRQEAGGLRRRRGGRDPRHRDAGGRRVRRLLPALQPLPQRRHPDAERAAADPGAAPRNARHRARRRRRPVRALRVRAGRGGDPRHPAAAQPGHPDLPRSPGERGRLLRQPDVGDGQRHPQRGRHDQQAHAQLQPHPPGEHHPRADRDHLRRRGGL</sequence>
<organism evidence="2">
    <name type="scientific">uncultured Acetobacteraceae bacterium</name>
    <dbReference type="NCBI Taxonomy" id="169975"/>
    <lineage>
        <taxon>Bacteria</taxon>
        <taxon>Pseudomonadati</taxon>
        <taxon>Pseudomonadota</taxon>
        <taxon>Alphaproteobacteria</taxon>
        <taxon>Acetobacterales</taxon>
        <taxon>Acetobacteraceae</taxon>
        <taxon>environmental samples</taxon>
    </lineage>
</organism>
<feature type="compositionally biased region" description="Basic and acidic residues" evidence="1">
    <location>
        <begin position="45"/>
        <end position="54"/>
    </location>
</feature>
<feature type="region of interest" description="Disordered" evidence="1">
    <location>
        <begin position="1"/>
        <end position="297"/>
    </location>
</feature>
<evidence type="ECO:0000256" key="1">
    <source>
        <dbReference type="SAM" id="MobiDB-lite"/>
    </source>
</evidence>